<dbReference type="CDD" id="cd00085">
    <property type="entry name" value="HNHc"/>
    <property type="match status" value="1"/>
</dbReference>
<dbReference type="GO" id="GO:0004519">
    <property type="term" value="F:endonuclease activity"/>
    <property type="evidence" value="ECO:0007669"/>
    <property type="project" value="UniProtKB-KW"/>
</dbReference>
<organism evidence="2">
    <name type="scientific">hydrothermal vent metagenome</name>
    <dbReference type="NCBI Taxonomy" id="652676"/>
    <lineage>
        <taxon>unclassified sequences</taxon>
        <taxon>metagenomes</taxon>
        <taxon>ecological metagenomes</taxon>
    </lineage>
</organism>
<keyword evidence="2" id="KW-0378">Hydrolase</keyword>
<dbReference type="PANTHER" id="PTHR33877">
    <property type="entry name" value="SLL1193 PROTEIN"/>
    <property type="match status" value="1"/>
</dbReference>
<dbReference type="Gene3D" id="1.10.30.50">
    <property type="match status" value="1"/>
</dbReference>
<sequence>MTPLILRLSQSGQAVNWIPWQDAVLYYAKDQVAWTLGDETLRFYGGVNRIRNERSYMDIHPIIAVQGDKGRSVMGSVPTLNNRELFRRDGHTCMYCLSTLSERHLTRDHVIPMSRGGRNVWMNVVTACRACNQRKADQLLSETTMRLHAVPYTPNRAEWLILRNRHILADQMAFLEGQCPKDRRPKNDVTR</sequence>
<evidence type="ECO:0000313" key="2">
    <source>
        <dbReference type="EMBL" id="VAW94052.1"/>
    </source>
</evidence>
<accession>A0A3B1A2U3</accession>
<proteinExistence type="predicted"/>
<gene>
    <name evidence="2" type="ORF">MNBD_GAMMA21-2028</name>
</gene>
<dbReference type="InterPro" id="IPR029471">
    <property type="entry name" value="HNH_5"/>
</dbReference>
<dbReference type="Pfam" id="PF14279">
    <property type="entry name" value="HNH_5"/>
    <property type="match status" value="1"/>
</dbReference>
<dbReference type="InterPro" id="IPR003615">
    <property type="entry name" value="HNH_nuc"/>
</dbReference>
<evidence type="ECO:0000259" key="1">
    <source>
        <dbReference type="SMART" id="SM00507"/>
    </source>
</evidence>
<dbReference type="EMBL" id="UOFR01000024">
    <property type="protein sequence ID" value="VAW94052.1"/>
    <property type="molecule type" value="Genomic_DNA"/>
</dbReference>
<reference evidence="2" key="1">
    <citation type="submission" date="2018-06" db="EMBL/GenBank/DDBJ databases">
        <authorList>
            <person name="Zhirakovskaya E."/>
        </authorList>
    </citation>
    <scope>NUCLEOTIDE SEQUENCE</scope>
</reference>
<protein>
    <submittedName>
        <fullName evidence="2">HNH endonuclease family protein</fullName>
    </submittedName>
</protein>
<dbReference type="SMART" id="SM00507">
    <property type="entry name" value="HNHc"/>
    <property type="match status" value="1"/>
</dbReference>
<name>A0A3B1A2U3_9ZZZZ</name>
<dbReference type="InterPro" id="IPR052892">
    <property type="entry name" value="NA-targeting_endonuclease"/>
</dbReference>
<dbReference type="PANTHER" id="PTHR33877:SF2">
    <property type="entry name" value="OS07G0170200 PROTEIN"/>
    <property type="match status" value="1"/>
</dbReference>
<feature type="domain" description="HNH nuclease" evidence="1">
    <location>
        <begin position="80"/>
        <end position="133"/>
    </location>
</feature>
<dbReference type="AlphaFoldDB" id="A0A3B1A2U3"/>
<keyword evidence="2" id="KW-0540">Nuclease</keyword>
<keyword evidence="2" id="KW-0255">Endonuclease</keyword>